<comment type="function">
    <text evidence="1">Involved in peptidolytic degradation of cyclic heptapeptide hepatotoxin microcystin (MC).</text>
</comment>
<reference evidence="4 5" key="1">
    <citation type="submission" date="2023-11" db="EMBL/GenBank/DDBJ databases">
        <title>Arctic aerobic anoxygenic photoheterotroph Sediminicoccus rosea KRV36 adapts its photosynthesis to long days of polar summer.</title>
        <authorList>
            <person name="Tomasch J."/>
            <person name="Kopejtka K."/>
            <person name="Bily T."/>
            <person name="Gardiner A.T."/>
            <person name="Gardian Z."/>
            <person name="Shivaramu S."/>
            <person name="Koblizek M."/>
            <person name="Engelhardt F."/>
            <person name="Kaftan D."/>
        </authorList>
    </citation>
    <scope>NUCLEOTIDE SEQUENCE [LARGE SCALE GENOMIC DNA]</scope>
    <source>
        <strain evidence="4 5">R-30</strain>
    </source>
</reference>
<dbReference type="Proteomes" id="UP001305521">
    <property type="component" value="Chromosome"/>
</dbReference>
<dbReference type="InterPro" id="IPR015995">
    <property type="entry name" value="MlrC_N"/>
</dbReference>
<keyword evidence="1" id="KW-0479">Metal-binding</keyword>
<keyword evidence="1" id="KW-0482">Metalloprotease</keyword>
<sequence>MSLRLAVGMFKHETNTFSPVPTRWEDFSPMAGEEAHSTYRRSGYAMAGLLAEAEAMGAKVTIPIAARALPSAPVSRDAFERISEILCAAARECDAMLLDLHGAMVAEDYEDGEGEMLARIRQVRPGLPIGAALDSHGNITARFVENCTVMPGYRTYPHLDMPETGRLAGRLLREVLEGRLDPVTVLHRVPMLPDMVRGLSSKPPMSHVIAAARAEEDAGLPCCTVFTGFPLADTADTALTVVATAHKDRAQAAAAAARVGGLAWSLREEFTQVLEPLESAIARAAAITDGTVILADTADNCHSGAPMDSMAVIEEALHQGLDRILAGPIRDPEAVAQMIAAGIGATVTLEIGGKMPSPALKEPLRPLRLTGVVKSLAMGRFTVEGPVFTGMPVDLGRCAVLETPRMTLLVSEGRVEGLDPLQYRHFGLEPTRFRYVILKAKTNHIPAFGPLAVADIACHGPGVASLDFAQFDWRRVRRPIFPLDRSNA</sequence>
<feature type="domain" description="Microcystin LR degradation protein MlrC N-terminal" evidence="3">
    <location>
        <begin position="4"/>
        <end position="284"/>
    </location>
</feature>
<evidence type="ECO:0000259" key="2">
    <source>
        <dbReference type="Pfam" id="PF07171"/>
    </source>
</evidence>
<keyword evidence="1" id="KW-0378">Hydrolase</keyword>
<keyword evidence="5" id="KW-1185">Reference proteome</keyword>
<keyword evidence="1" id="KW-0645">Protease</keyword>
<organism evidence="4 5">
    <name type="scientific">Sediminicoccus rosea</name>
    <dbReference type="NCBI Taxonomy" id="1225128"/>
    <lineage>
        <taxon>Bacteria</taxon>
        <taxon>Pseudomonadati</taxon>
        <taxon>Pseudomonadota</taxon>
        <taxon>Alphaproteobacteria</taxon>
        <taxon>Acetobacterales</taxon>
        <taxon>Roseomonadaceae</taxon>
        <taxon>Sediminicoccus</taxon>
    </lineage>
</organism>
<comment type="cofactor">
    <cofactor evidence="1">
        <name>Zn(2+)</name>
        <dbReference type="ChEBI" id="CHEBI:29105"/>
    </cofactor>
    <text evidence="1">Binds 1 zinc ion per subunit.</text>
</comment>
<dbReference type="Pfam" id="PF07171">
    <property type="entry name" value="MlrC_C"/>
    <property type="match status" value="1"/>
</dbReference>
<comment type="similarity">
    <text evidence="1">Belongs to the peptidase M81 family.</text>
</comment>
<proteinExistence type="inferred from homology"/>
<dbReference type="InterPro" id="IPR010799">
    <property type="entry name" value="MlrC_C"/>
</dbReference>
<evidence type="ECO:0000256" key="1">
    <source>
        <dbReference type="PIRNR" id="PIRNR012702"/>
    </source>
</evidence>
<dbReference type="Pfam" id="PF07364">
    <property type="entry name" value="DUF1485"/>
    <property type="match status" value="1"/>
</dbReference>
<dbReference type="EMBL" id="CP137852">
    <property type="protein sequence ID" value="WPB83579.1"/>
    <property type="molecule type" value="Genomic_DNA"/>
</dbReference>
<evidence type="ECO:0000313" key="5">
    <source>
        <dbReference type="Proteomes" id="UP001305521"/>
    </source>
</evidence>
<dbReference type="InterPro" id="IPR009197">
    <property type="entry name" value="MlrC"/>
</dbReference>
<evidence type="ECO:0000259" key="3">
    <source>
        <dbReference type="Pfam" id="PF07364"/>
    </source>
</evidence>
<dbReference type="PIRSF" id="PIRSF012702">
    <property type="entry name" value="UCP012702"/>
    <property type="match status" value="1"/>
</dbReference>
<protein>
    <recommendedName>
        <fullName evidence="1">Microcystinase C</fullName>
        <shortName evidence="1">MlrC</shortName>
    </recommendedName>
</protein>
<gene>
    <name evidence="4" type="ORF">R9Z33_15870</name>
</gene>
<evidence type="ECO:0000313" key="4">
    <source>
        <dbReference type="EMBL" id="WPB83579.1"/>
    </source>
</evidence>
<accession>A0ABZ0PD07</accession>
<feature type="domain" description="Microcystin LR degradation protein MlrC C-terminal" evidence="2">
    <location>
        <begin position="294"/>
        <end position="475"/>
    </location>
</feature>
<name>A0ABZ0PD07_9PROT</name>
<dbReference type="RefSeq" id="WP_318647553.1">
    <property type="nucleotide sequence ID" value="NZ_CP137852.1"/>
</dbReference>